<protein>
    <submittedName>
        <fullName evidence="1">Uncharacterized protein</fullName>
    </submittedName>
</protein>
<dbReference type="OrthoDB" id="3790521at2759"/>
<name>A0A8H7MEU7_9PLEO</name>
<comment type="caution">
    <text evidence="1">The sequence shown here is derived from an EMBL/GenBank/DDBJ whole genome shotgun (WGS) entry which is preliminary data.</text>
</comment>
<accession>A0A8H7MEU7</accession>
<gene>
    <name evidence="1" type="ORF">EKO04_004195</name>
</gene>
<evidence type="ECO:0000313" key="1">
    <source>
        <dbReference type="EMBL" id="KAF9698016.1"/>
    </source>
</evidence>
<reference evidence="1" key="1">
    <citation type="submission" date="2018-12" db="EMBL/GenBank/DDBJ databases">
        <authorList>
            <person name="Syme R.A."/>
            <person name="Farfan-Caceres L."/>
            <person name="Lichtenzveig J."/>
        </authorList>
    </citation>
    <scope>NUCLEOTIDE SEQUENCE</scope>
    <source>
        <strain evidence="1">Al4</strain>
    </source>
</reference>
<dbReference type="EMBL" id="RZGK01000007">
    <property type="protein sequence ID" value="KAF9698016.1"/>
    <property type="molecule type" value="Genomic_DNA"/>
</dbReference>
<keyword evidence="2" id="KW-1185">Reference proteome</keyword>
<sequence>MAQNPHFALTVGQAYQDHALALSEAHELQGLLRNISQKAQSFLDSIITVRLSMRCAGWDVRKSPPVVVKDAERPAVLFTFREHSTLPGEWPWYGAHDLNHESVILWKQWMEERGASGLQRWHVEIAAQRGTKEATRWTTVGKL</sequence>
<dbReference type="Proteomes" id="UP000651452">
    <property type="component" value="Unassembled WGS sequence"/>
</dbReference>
<organism evidence="1 2">
    <name type="scientific">Ascochyta lentis</name>
    <dbReference type="NCBI Taxonomy" id="205686"/>
    <lineage>
        <taxon>Eukaryota</taxon>
        <taxon>Fungi</taxon>
        <taxon>Dikarya</taxon>
        <taxon>Ascomycota</taxon>
        <taxon>Pezizomycotina</taxon>
        <taxon>Dothideomycetes</taxon>
        <taxon>Pleosporomycetidae</taxon>
        <taxon>Pleosporales</taxon>
        <taxon>Pleosporineae</taxon>
        <taxon>Didymellaceae</taxon>
        <taxon>Ascochyta</taxon>
    </lineage>
</organism>
<reference evidence="1" key="2">
    <citation type="submission" date="2020-09" db="EMBL/GenBank/DDBJ databases">
        <title>Reference genome assembly for Australian Ascochyta lentis isolate Al4.</title>
        <authorList>
            <person name="Lee R.C."/>
            <person name="Farfan-Caceres L.M."/>
            <person name="Debler J.W."/>
            <person name="Williams A.H."/>
            <person name="Henares B.M."/>
        </authorList>
    </citation>
    <scope>NUCLEOTIDE SEQUENCE</scope>
    <source>
        <strain evidence="1">Al4</strain>
    </source>
</reference>
<dbReference type="AlphaFoldDB" id="A0A8H7MEU7"/>
<proteinExistence type="predicted"/>
<evidence type="ECO:0000313" key="2">
    <source>
        <dbReference type="Proteomes" id="UP000651452"/>
    </source>
</evidence>